<keyword evidence="2" id="KW-1185">Reference proteome</keyword>
<sequence>MIHTHKCMLHIYTDIHRSKRLSVGMFDAMDVEQDGWNGQTWTGTEEDHLINSGLSYRRMFGHVPTGRPAARLAAGGGWWLMMQLATQCTPHISRSQSRSIEGPYQWYAHRSPILDHPLLRIAR</sequence>
<organism evidence="1 2">
    <name type="scientific">Parelaphostrongylus tenuis</name>
    <name type="common">Meningeal worm</name>
    <dbReference type="NCBI Taxonomy" id="148309"/>
    <lineage>
        <taxon>Eukaryota</taxon>
        <taxon>Metazoa</taxon>
        <taxon>Ecdysozoa</taxon>
        <taxon>Nematoda</taxon>
        <taxon>Chromadorea</taxon>
        <taxon>Rhabditida</taxon>
        <taxon>Rhabditina</taxon>
        <taxon>Rhabditomorpha</taxon>
        <taxon>Strongyloidea</taxon>
        <taxon>Metastrongylidae</taxon>
        <taxon>Parelaphostrongylus</taxon>
    </lineage>
</organism>
<dbReference type="EMBL" id="JAHQIW010005122">
    <property type="protein sequence ID" value="KAJ1364981.1"/>
    <property type="molecule type" value="Genomic_DNA"/>
</dbReference>
<dbReference type="AlphaFoldDB" id="A0AAD5NAK7"/>
<accession>A0AAD5NAK7</accession>
<evidence type="ECO:0000313" key="1">
    <source>
        <dbReference type="EMBL" id="KAJ1364981.1"/>
    </source>
</evidence>
<proteinExistence type="predicted"/>
<reference evidence="1" key="1">
    <citation type="submission" date="2021-06" db="EMBL/GenBank/DDBJ databases">
        <title>Parelaphostrongylus tenuis whole genome reference sequence.</title>
        <authorList>
            <person name="Garwood T.J."/>
            <person name="Larsen P.A."/>
            <person name="Fountain-Jones N.M."/>
            <person name="Garbe J.R."/>
            <person name="Macchietto M.G."/>
            <person name="Kania S.A."/>
            <person name="Gerhold R.W."/>
            <person name="Richards J.E."/>
            <person name="Wolf T.M."/>
        </authorList>
    </citation>
    <scope>NUCLEOTIDE SEQUENCE</scope>
    <source>
        <strain evidence="1">MNPRO001-30</strain>
        <tissue evidence="1">Meninges</tissue>
    </source>
</reference>
<dbReference type="Proteomes" id="UP001196413">
    <property type="component" value="Unassembled WGS sequence"/>
</dbReference>
<comment type="caution">
    <text evidence="1">The sequence shown here is derived from an EMBL/GenBank/DDBJ whole genome shotgun (WGS) entry which is preliminary data.</text>
</comment>
<evidence type="ECO:0000313" key="2">
    <source>
        <dbReference type="Proteomes" id="UP001196413"/>
    </source>
</evidence>
<gene>
    <name evidence="1" type="ORF">KIN20_025181</name>
</gene>
<protein>
    <submittedName>
        <fullName evidence="1">Uncharacterized protein</fullName>
    </submittedName>
</protein>
<name>A0AAD5NAK7_PARTN</name>